<dbReference type="Proteomes" id="UP000029385">
    <property type="component" value="Unassembled WGS sequence"/>
</dbReference>
<gene>
    <name evidence="1" type="ORF">N789_14310</name>
</gene>
<dbReference type="EMBL" id="AVCI01000011">
    <property type="protein sequence ID" value="KFN42358.1"/>
    <property type="molecule type" value="Genomic_DNA"/>
</dbReference>
<dbReference type="PATRIC" id="fig|1121015.4.peg.2327"/>
<dbReference type="STRING" id="1121015.GCA_000420545_02862"/>
<dbReference type="RefSeq" id="WP_022970450.1">
    <property type="nucleotide sequence ID" value="NZ_ATVD01000008.1"/>
</dbReference>
<dbReference type="AlphaFoldDB" id="A0A091AQB3"/>
<protein>
    <submittedName>
        <fullName evidence="1">Uncharacterized protein</fullName>
    </submittedName>
</protein>
<sequence>MATMYTIEELRNLVTEIRDRHAKQDNQAPVDPDAVWLEFQPIFARTAPSDLQLVDDAFEHIELIRGLRSAGEAPAWPAAFSKRR</sequence>
<proteinExistence type="predicted"/>
<accession>A0A091AQB3</accession>
<evidence type="ECO:0000313" key="1">
    <source>
        <dbReference type="EMBL" id="KFN42358.1"/>
    </source>
</evidence>
<evidence type="ECO:0000313" key="2">
    <source>
        <dbReference type="Proteomes" id="UP000029385"/>
    </source>
</evidence>
<name>A0A091AQB3_9GAMM</name>
<organism evidence="1 2">
    <name type="scientific">Arenimonas oryziterrae DSM 21050 = YC6267</name>
    <dbReference type="NCBI Taxonomy" id="1121015"/>
    <lineage>
        <taxon>Bacteria</taxon>
        <taxon>Pseudomonadati</taxon>
        <taxon>Pseudomonadota</taxon>
        <taxon>Gammaproteobacteria</taxon>
        <taxon>Lysobacterales</taxon>
        <taxon>Lysobacteraceae</taxon>
        <taxon>Arenimonas</taxon>
    </lineage>
</organism>
<keyword evidence="2" id="KW-1185">Reference proteome</keyword>
<comment type="caution">
    <text evidence="1">The sequence shown here is derived from an EMBL/GenBank/DDBJ whole genome shotgun (WGS) entry which is preliminary data.</text>
</comment>
<reference evidence="1 2" key="1">
    <citation type="submission" date="2013-09" db="EMBL/GenBank/DDBJ databases">
        <title>Genome sequencing of Arenimonas oryziterrae.</title>
        <authorList>
            <person name="Chen F."/>
            <person name="Wang G."/>
        </authorList>
    </citation>
    <scope>NUCLEOTIDE SEQUENCE [LARGE SCALE GENOMIC DNA]</scope>
    <source>
        <strain evidence="1 2">YC6267</strain>
    </source>
</reference>